<evidence type="ECO:0000256" key="1">
    <source>
        <dbReference type="ARBA" id="ARBA00006663"/>
    </source>
</evidence>
<feature type="compositionally biased region" description="Acidic residues" evidence="4">
    <location>
        <begin position="1121"/>
        <end position="1145"/>
    </location>
</feature>
<dbReference type="InterPro" id="IPR051655">
    <property type="entry name" value="FAM161"/>
</dbReference>
<evidence type="ECO:0000256" key="2">
    <source>
        <dbReference type="ARBA" id="ARBA00023054"/>
    </source>
</evidence>
<gene>
    <name evidence="5" type="primary">Contig8725.g9312</name>
    <name evidence="5" type="ORF">STYLEM_17787</name>
</gene>
<organism evidence="5 6">
    <name type="scientific">Stylonychia lemnae</name>
    <name type="common">Ciliate</name>
    <dbReference type="NCBI Taxonomy" id="5949"/>
    <lineage>
        <taxon>Eukaryota</taxon>
        <taxon>Sar</taxon>
        <taxon>Alveolata</taxon>
        <taxon>Ciliophora</taxon>
        <taxon>Intramacronucleata</taxon>
        <taxon>Spirotrichea</taxon>
        <taxon>Stichotrichia</taxon>
        <taxon>Sporadotrichida</taxon>
        <taxon>Oxytrichidae</taxon>
        <taxon>Stylonychinae</taxon>
        <taxon>Stylonychia</taxon>
    </lineage>
</organism>
<dbReference type="GO" id="GO:0005856">
    <property type="term" value="C:cytoskeleton"/>
    <property type="evidence" value="ECO:0007669"/>
    <property type="project" value="UniProtKB-ARBA"/>
</dbReference>
<feature type="compositionally biased region" description="Acidic residues" evidence="4">
    <location>
        <begin position="1018"/>
        <end position="1052"/>
    </location>
</feature>
<feature type="region of interest" description="Disordered" evidence="4">
    <location>
        <begin position="255"/>
        <end position="279"/>
    </location>
</feature>
<dbReference type="InterPro" id="IPR019579">
    <property type="entry name" value="FAM161A/B"/>
</dbReference>
<feature type="compositionally biased region" description="Low complexity" evidence="4">
    <location>
        <begin position="969"/>
        <end position="979"/>
    </location>
</feature>
<feature type="compositionally biased region" description="Low complexity" evidence="4">
    <location>
        <begin position="1057"/>
        <end position="1073"/>
    </location>
</feature>
<dbReference type="PANTHER" id="PTHR21501">
    <property type="entry name" value="PROTEIN FAM-161"/>
    <property type="match status" value="1"/>
</dbReference>
<dbReference type="GO" id="GO:0005929">
    <property type="term" value="C:cilium"/>
    <property type="evidence" value="ECO:0007669"/>
    <property type="project" value="TreeGrafter"/>
</dbReference>
<keyword evidence="6" id="KW-1185">Reference proteome</keyword>
<dbReference type="InParanoid" id="A0A078B2E5"/>
<name>A0A078B2E5_STYLE</name>
<accession>A0A078B2E5</accession>
<sequence length="1145" mass="134854">MKNSQLKISANKPQPVKQNTASTYQKVKPVVVKHVLKNQIAPLADPKMQSQSLQGKESVRFSEASMSPRFYGQGQPPYFGKPEDVSRDLIQNLEKGMTQLKISTLKKENQDPQLSMLLHQQRSNNMGFSSQNQMINNYMPSYHNEFQTSNIQYGSSQLDHIISLEELDNLRKQNEDRIRSIEEKYFKRKEETRQVRDIIQERADVRETKEKHVDSSLSYPTYGRGVDPDPNINTYMINKNLCHDGQSPKKRFKLETDEDDGFSPSRDDRQKRPKIITPRRQKYETQFEKFMVYKYVEEQLKEKPPKPKETDKFDTVTKVEGSLNAKMHQKLYEEERKRRQDFELKKLQNKSLYQIENSIEKLLHEEALVILGQEVLDRLRAIFNSIIEESDPAGQGEIDRVDFNTLVATLAEDEFFQDFMQAVARKNIDGESETFEDLLNRVLNEHREDTISWLQFLGFFSKRGKLQGYNQLQISPTKGKTLTTADDEQGGDNLGENKQVKYQKQVKERLNYKQTMVPKEGKGKYNVTVPTPYDFQNREKTEKTIREQKLEQMLKEKDDKVVEAISYKFRANDIPKSTTKPLYQKLIKQKEERRQEVRRLSMAITKQTEKPFSFYTREKSRERRLDTEIPETMRHAPFRANKIPWKVLVPLYKRMNDKIEYEREQRIKKNAELSLSLAKLPPRMEEYEQKKKLQSQQEGYKTGRSNSLDMICTFQPPRAKPVPDFKRLQKQFQQSLENQRKSHSITEPTPFTFHQPKSTANMRQYLDLENQKINPTLREFKKGKGKSTIGRSQSLGESVLNRDNVKENPATTKKFEAYVESRRKDMEDKKVNEESKFQEEIQRFFKQNRLSQRVQCSPALVNTGAELKKRKIESIRRAKTNMKKLEKAWDDKKQEIEFNVANKPLLVEQVSKAFIRNLNQIRELQRYVNILREANLNPDEHLTEEQKELLLSAEYYDRLNAATAYFPSQMQGQQQYNQQEDMDGEEMEGEGEGEEEGEGEDDGEEEEEEGQRMIGQEPIEENQIEEDEEDDDNQNQDGNEMNDNDEEDDVQEDQTHSQQQENVNQENQESQQQNEEDEEEMDGEDDEGEEMVELDDEQMRQFILYQQHQQMLRAQHLGGGDMDEDDEDMQYGEEDDEEYEEDQQQ</sequence>
<feature type="region of interest" description="Disordered" evidence="4">
    <location>
        <begin position="966"/>
        <end position="1145"/>
    </location>
</feature>
<feature type="coiled-coil region" evidence="3">
    <location>
        <begin position="868"/>
        <end position="895"/>
    </location>
</feature>
<proteinExistence type="inferred from homology"/>
<dbReference type="Proteomes" id="UP000039865">
    <property type="component" value="Unassembled WGS sequence"/>
</dbReference>
<reference evidence="5 6" key="1">
    <citation type="submission" date="2014-06" db="EMBL/GenBank/DDBJ databases">
        <authorList>
            <person name="Swart Estienne"/>
        </authorList>
    </citation>
    <scope>NUCLEOTIDE SEQUENCE [LARGE SCALE GENOMIC DNA]</scope>
    <source>
        <strain evidence="5 6">130c</strain>
    </source>
</reference>
<dbReference type="AlphaFoldDB" id="A0A078B2E5"/>
<feature type="compositionally biased region" description="Acidic residues" evidence="4">
    <location>
        <begin position="1074"/>
        <end position="1096"/>
    </location>
</feature>
<evidence type="ECO:0000313" key="5">
    <source>
        <dbReference type="EMBL" id="CDW88664.1"/>
    </source>
</evidence>
<dbReference type="EMBL" id="CCKQ01016788">
    <property type="protein sequence ID" value="CDW88664.1"/>
    <property type="molecule type" value="Genomic_DNA"/>
</dbReference>
<comment type="similarity">
    <text evidence="1">Belongs to the FAM161 family.</text>
</comment>
<protein>
    <submittedName>
        <fullName evidence="5">Uncharacterized protein</fullName>
    </submittedName>
</protein>
<dbReference type="Pfam" id="PF10595">
    <property type="entry name" value="FAM161A_B"/>
    <property type="match status" value="1"/>
</dbReference>
<dbReference type="OrthoDB" id="297644at2759"/>
<feature type="region of interest" description="Disordered" evidence="4">
    <location>
        <begin position="736"/>
        <end position="756"/>
    </location>
</feature>
<evidence type="ECO:0000256" key="4">
    <source>
        <dbReference type="SAM" id="MobiDB-lite"/>
    </source>
</evidence>
<evidence type="ECO:0000256" key="3">
    <source>
        <dbReference type="SAM" id="Coils"/>
    </source>
</evidence>
<dbReference type="GO" id="GO:0044782">
    <property type="term" value="P:cilium organization"/>
    <property type="evidence" value="ECO:0007669"/>
    <property type="project" value="TreeGrafter"/>
</dbReference>
<feature type="compositionally biased region" description="Acidic residues" evidence="4">
    <location>
        <begin position="980"/>
        <end position="1009"/>
    </location>
</feature>
<evidence type="ECO:0000313" key="6">
    <source>
        <dbReference type="Proteomes" id="UP000039865"/>
    </source>
</evidence>
<feature type="region of interest" description="Disordered" evidence="4">
    <location>
        <begin position="1"/>
        <end position="22"/>
    </location>
</feature>
<dbReference type="PANTHER" id="PTHR21501:SF1">
    <property type="entry name" value="PROTEIN FAM-161"/>
    <property type="match status" value="1"/>
</dbReference>
<keyword evidence="2 3" id="KW-0175">Coiled coil</keyword>